<feature type="region of interest" description="Disordered" evidence="1">
    <location>
        <begin position="276"/>
        <end position="339"/>
    </location>
</feature>
<proteinExistence type="predicted"/>
<feature type="region of interest" description="Disordered" evidence="1">
    <location>
        <begin position="1"/>
        <end position="37"/>
    </location>
</feature>
<feature type="compositionally biased region" description="Low complexity" evidence="1">
    <location>
        <begin position="227"/>
        <end position="251"/>
    </location>
</feature>
<evidence type="ECO:0000313" key="2">
    <source>
        <dbReference type="EMBL" id="ADC35210.1"/>
    </source>
</evidence>
<accession>F8J2R6</accession>
<protein>
    <submittedName>
        <fullName evidence="2">Proboscipedia</fullName>
    </submittedName>
</protein>
<feature type="non-terminal residue" evidence="2">
    <location>
        <position position="339"/>
    </location>
</feature>
<evidence type="ECO:0000256" key="1">
    <source>
        <dbReference type="SAM" id="MobiDB-lite"/>
    </source>
</evidence>
<feature type="compositionally biased region" description="Polar residues" evidence="1">
    <location>
        <begin position="1"/>
        <end position="12"/>
    </location>
</feature>
<feature type="region of interest" description="Disordered" evidence="1">
    <location>
        <begin position="227"/>
        <end position="252"/>
    </location>
</feature>
<organism evidence="2">
    <name type="scientific">Yemmatropis dispar</name>
    <dbReference type="NCBI Taxonomy" id="698945"/>
    <lineage>
        <taxon>Eukaryota</taxon>
        <taxon>Metazoa</taxon>
        <taxon>Ecdysozoa</taxon>
        <taxon>Arthropoda</taxon>
        <taxon>Hexapoda</taxon>
        <taxon>Insecta</taxon>
        <taxon>Pterygota</taxon>
        <taxon>Neoptera</taxon>
        <taxon>Paraneoptera</taxon>
        <taxon>Hemiptera</taxon>
        <taxon>Heteroptera</taxon>
        <taxon>Panheteroptera</taxon>
        <taxon>Pentatomomorpha</taxon>
        <taxon>Lygaeoidea</taxon>
        <taxon>Berytidae</taxon>
        <taxon>Yemmatropis</taxon>
    </lineage>
</organism>
<feature type="compositionally biased region" description="Polar residues" evidence="1">
    <location>
        <begin position="296"/>
        <end position="324"/>
    </location>
</feature>
<dbReference type="EMBL" id="FJ851786">
    <property type="protein sequence ID" value="ADC35210.1"/>
    <property type="molecule type" value="Genomic_DNA"/>
</dbReference>
<feature type="non-terminal residue" evidence="2">
    <location>
        <position position="1"/>
    </location>
</feature>
<dbReference type="AlphaFoldDB" id="F8J2R6"/>
<sequence>GASSVTSTTSTFEKLEEDSRSNDGRVLTSPGLKRPGDIVIKTEGLSMCNSPGKKMPKENRLMSPEIGVKTLTPSSTPGTPIGPQSSPLEVPYVRPRGSPTAATAVATATASVTTILPNSPTVNPSLVQIVRCAAPNSFPQRQDFRQQYRTTTPTYPRDYAQRYADFRQQSPRATNGLHLPRQRAAYSQYQQYCQNVYNGYSQDYSNYQRQYQYDEYQNYSSGYHYDQQQIQQQQQQTQAPQPTSQQSQQQQYYDDTYVDFSPAKGAAYYENQMGHQGGEASAVPNHYISSPDPFPASQQPSGTSVMTPPNSVRTESSDHYSSYQHFYGEAGAQHAPPSE</sequence>
<reference evidence="2" key="1">
    <citation type="journal article" date="2011" name="Zootaxa">
        <title>Phylogeny of pentatomomorphan bugs (Hemiptera-Heteroptera: Pentatomomorpha) based on six Hox gene fragments.</title>
        <authorList>
            <person name="Tian X."/>
            <person name="Xie Q."/>
            <person name="Li M."/>
            <person name="Gao C."/>
            <person name="Cui Y."/>
            <person name="Xi L."/>
            <person name="Bu W."/>
        </authorList>
    </citation>
    <scope>NUCLEOTIDE SEQUENCE</scope>
</reference>
<feature type="compositionally biased region" description="Basic and acidic residues" evidence="1">
    <location>
        <begin position="13"/>
        <end position="23"/>
    </location>
</feature>
<name>F8J2R6_9HEMI</name>
<gene>
    <name evidence="2" type="primary">pb</name>
</gene>